<evidence type="ECO:0000313" key="4">
    <source>
        <dbReference type="Proteomes" id="UP000256478"/>
    </source>
</evidence>
<keyword evidence="1" id="KW-1133">Transmembrane helix</keyword>
<keyword evidence="1" id="KW-0812">Transmembrane</keyword>
<keyword evidence="1" id="KW-0472">Membrane</keyword>
<comment type="caution">
    <text evidence="3">The sequence shown here is derived from an EMBL/GenBank/DDBJ whole genome shotgun (WGS) entry which is preliminary data.</text>
</comment>
<dbReference type="RefSeq" id="WP_116009141.1">
    <property type="nucleotide sequence ID" value="NZ_QUOU01000001.1"/>
</dbReference>
<protein>
    <recommendedName>
        <fullName evidence="5">PEP-CTERM sorting domain-containing protein</fullName>
    </recommendedName>
</protein>
<dbReference type="AlphaFoldDB" id="A0A3E0TVY4"/>
<reference evidence="3 4" key="1">
    <citation type="submission" date="2018-08" db="EMBL/GenBank/DDBJ databases">
        <title>Thalassotalea euphylliae genome.</title>
        <authorList>
            <person name="Summers S."/>
            <person name="Rice S.A."/>
            <person name="Freckelton M.L."/>
            <person name="Nedved B.T."/>
            <person name="Hadfield M.G."/>
        </authorList>
    </citation>
    <scope>NUCLEOTIDE SEQUENCE [LARGE SCALE GENOMIC DNA]</scope>
    <source>
        <strain evidence="3 4">H1</strain>
    </source>
</reference>
<dbReference type="GO" id="GO:0030246">
    <property type="term" value="F:carbohydrate binding"/>
    <property type="evidence" value="ECO:0007669"/>
    <property type="project" value="InterPro"/>
</dbReference>
<evidence type="ECO:0000256" key="1">
    <source>
        <dbReference type="SAM" id="Phobius"/>
    </source>
</evidence>
<name>A0A3E0TVY4_9GAMM</name>
<dbReference type="OrthoDB" id="6388178at2"/>
<accession>A0A3E0TVY4</accession>
<proteinExistence type="predicted"/>
<feature type="chain" id="PRO_5017614244" description="PEP-CTERM sorting domain-containing protein" evidence="2">
    <location>
        <begin position="23"/>
        <end position="195"/>
    </location>
</feature>
<dbReference type="EMBL" id="QUOU01000001">
    <property type="protein sequence ID" value="REL28082.1"/>
    <property type="molecule type" value="Genomic_DNA"/>
</dbReference>
<evidence type="ECO:0000313" key="3">
    <source>
        <dbReference type="EMBL" id="REL28082.1"/>
    </source>
</evidence>
<sequence>MKKVVTPLVLILNFMFASMAQANVILSLDTAPQDAALGDTVSVNLSIDGLGDGVPLSLSSFDINIAFDTSALSFAGYNLFDGLGDLSLFEAEDFSLGDLGGGIANISELSFLTNVDLWAFQPASFTLAELLFTVDAVPSSSDISVNGAVLFDTNGDLINVVGVNNTSITAVPAPAISILMGLGLFVLFTRKHSIR</sequence>
<dbReference type="Proteomes" id="UP000256478">
    <property type="component" value="Unassembled WGS sequence"/>
</dbReference>
<feature type="signal peptide" evidence="2">
    <location>
        <begin position="1"/>
        <end position="22"/>
    </location>
</feature>
<dbReference type="CDD" id="cd08547">
    <property type="entry name" value="Type_II_cohesin"/>
    <property type="match status" value="1"/>
</dbReference>
<dbReference type="SUPFAM" id="SSF49384">
    <property type="entry name" value="Carbohydrate-binding domain"/>
    <property type="match status" value="1"/>
</dbReference>
<feature type="transmembrane region" description="Helical" evidence="1">
    <location>
        <begin position="171"/>
        <end position="189"/>
    </location>
</feature>
<evidence type="ECO:0008006" key="5">
    <source>
        <dbReference type="Google" id="ProtNLM"/>
    </source>
</evidence>
<keyword evidence="2" id="KW-0732">Signal</keyword>
<dbReference type="InterPro" id="IPR008965">
    <property type="entry name" value="CBM2/CBM3_carb-bd_dom_sf"/>
</dbReference>
<gene>
    <name evidence="3" type="ORF">DXX93_16945</name>
</gene>
<organism evidence="3 4">
    <name type="scientific">Thalassotalea euphylliae</name>
    <dbReference type="NCBI Taxonomy" id="1655234"/>
    <lineage>
        <taxon>Bacteria</taxon>
        <taxon>Pseudomonadati</taxon>
        <taxon>Pseudomonadota</taxon>
        <taxon>Gammaproteobacteria</taxon>
        <taxon>Alteromonadales</taxon>
        <taxon>Colwelliaceae</taxon>
        <taxon>Thalassotalea</taxon>
    </lineage>
</organism>
<evidence type="ECO:0000256" key="2">
    <source>
        <dbReference type="SAM" id="SignalP"/>
    </source>
</evidence>
<dbReference type="Gene3D" id="2.60.40.680">
    <property type="match status" value="1"/>
</dbReference>